<protein>
    <submittedName>
        <fullName evidence="1">Uncharacterized protein</fullName>
    </submittedName>
</protein>
<sequence length="120" mass="13270">MAEADKWLNFAEPLRGKRPERVTTAVVTAAKNVFNEVAKSEPNSVPELAQSISPEIIQEIRKGLVNPKSMSDKDVAELGIQRCQGDNPPAYCKIWKETGFNIQEKKKGGMPGSTSWRDIA</sequence>
<proteinExistence type="predicted"/>
<evidence type="ECO:0000313" key="1">
    <source>
        <dbReference type="EMBL" id="GAI81291.1"/>
    </source>
</evidence>
<accession>X1SQ64</accession>
<organism evidence="1">
    <name type="scientific">marine sediment metagenome</name>
    <dbReference type="NCBI Taxonomy" id="412755"/>
    <lineage>
        <taxon>unclassified sequences</taxon>
        <taxon>metagenomes</taxon>
        <taxon>ecological metagenomes</taxon>
    </lineage>
</organism>
<dbReference type="AlphaFoldDB" id="X1SQ64"/>
<dbReference type="EMBL" id="BARW01008174">
    <property type="protein sequence ID" value="GAI81291.1"/>
    <property type="molecule type" value="Genomic_DNA"/>
</dbReference>
<name>X1SQ64_9ZZZZ</name>
<comment type="caution">
    <text evidence="1">The sequence shown here is derived from an EMBL/GenBank/DDBJ whole genome shotgun (WGS) entry which is preliminary data.</text>
</comment>
<gene>
    <name evidence="1" type="ORF">S12H4_16835</name>
</gene>
<reference evidence="1" key="1">
    <citation type="journal article" date="2014" name="Front. Microbiol.">
        <title>High frequency of phylogenetically diverse reductive dehalogenase-homologous genes in deep subseafloor sedimentary metagenomes.</title>
        <authorList>
            <person name="Kawai M."/>
            <person name="Futagami T."/>
            <person name="Toyoda A."/>
            <person name="Takaki Y."/>
            <person name="Nishi S."/>
            <person name="Hori S."/>
            <person name="Arai W."/>
            <person name="Tsubouchi T."/>
            <person name="Morono Y."/>
            <person name="Uchiyama I."/>
            <person name="Ito T."/>
            <person name="Fujiyama A."/>
            <person name="Inagaki F."/>
            <person name="Takami H."/>
        </authorList>
    </citation>
    <scope>NUCLEOTIDE SEQUENCE</scope>
    <source>
        <strain evidence="1">Expedition CK06-06</strain>
    </source>
</reference>